<proteinExistence type="predicted"/>
<keyword evidence="2" id="KW-1185">Reference proteome</keyword>
<evidence type="ECO:0000313" key="2">
    <source>
        <dbReference type="Proteomes" id="UP000593560"/>
    </source>
</evidence>
<dbReference type="OrthoDB" id="994452at2759"/>
<dbReference type="Proteomes" id="UP000593560">
    <property type="component" value="Unassembled WGS sequence"/>
</dbReference>
<comment type="caution">
    <text evidence="1">The sequence shown here is derived from an EMBL/GenBank/DDBJ whole genome shotgun (WGS) entry which is preliminary data.</text>
</comment>
<accession>A0A7J9GKN7</accession>
<protein>
    <submittedName>
        <fullName evidence="1">Uncharacterized protein</fullName>
    </submittedName>
</protein>
<dbReference type="AlphaFoldDB" id="A0A7J9GKN7"/>
<reference evidence="1 2" key="1">
    <citation type="journal article" date="2019" name="Genome Biol. Evol.">
        <title>Insights into the evolution of the New World diploid cottons (Gossypium, subgenus Houzingenia) based on genome sequencing.</title>
        <authorList>
            <person name="Grover C.E."/>
            <person name="Arick M.A. 2nd"/>
            <person name="Thrash A."/>
            <person name="Conover J.L."/>
            <person name="Sanders W.S."/>
            <person name="Peterson D.G."/>
            <person name="Frelichowski J.E."/>
            <person name="Scheffler J.A."/>
            <person name="Scheffler B.E."/>
            <person name="Wendel J.F."/>
        </authorList>
    </citation>
    <scope>NUCLEOTIDE SEQUENCE [LARGE SCALE GENOMIC DNA]</scope>
    <source>
        <strain evidence="1">0</strain>
        <tissue evidence="1">Leaf</tissue>
    </source>
</reference>
<organism evidence="1 2">
    <name type="scientific">Gossypium harknessii</name>
    <dbReference type="NCBI Taxonomy" id="34285"/>
    <lineage>
        <taxon>Eukaryota</taxon>
        <taxon>Viridiplantae</taxon>
        <taxon>Streptophyta</taxon>
        <taxon>Embryophyta</taxon>
        <taxon>Tracheophyta</taxon>
        <taxon>Spermatophyta</taxon>
        <taxon>Magnoliopsida</taxon>
        <taxon>eudicotyledons</taxon>
        <taxon>Gunneridae</taxon>
        <taxon>Pentapetalae</taxon>
        <taxon>rosids</taxon>
        <taxon>malvids</taxon>
        <taxon>Malvales</taxon>
        <taxon>Malvaceae</taxon>
        <taxon>Malvoideae</taxon>
        <taxon>Gossypium</taxon>
    </lineage>
</organism>
<evidence type="ECO:0000313" key="1">
    <source>
        <dbReference type="EMBL" id="MBA0798120.1"/>
    </source>
</evidence>
<sequence>MWKLRLGPSTWDLGSYRVCFFARIKIVQVKTVHTCNTRADPVRVLI</sequence>
<dbReference type="EMBL" id="JABFAD010000005">
    <property type="protein sequence ID" value="MBA0798120.1"/>
    <property type="molecule type" value="Genomic_DNA"/>
</dbReference>
<name>A0A7J9GKN7_9ROSI</name>
<gene>
    <name evidence="1" type="ORF">Gohar_008745</name>
</gene>